<sequence>MAMLGQYEHEAAYNRHTLAPMGTSNDLNAANDYCLDHGRSSGSSTHTDRIGINASTPATTTALASGESSPLKRPAAETSARSSSSPTNDDRAHKRQRNTEAARRYRQRKFDRVTELEEALASMTKERDDLRLKLARSEAEADVLRGMVKRS</sequence>
<evidence type="ECO:0000313" key="1">
    <source>
        <dbReference type="EMBL" id="KAK3713058.1"/>
    </source>
</evidence>
<reference evidence="1" key="1">
    <citation type="submission" date="2023-07" db="EMBL/GenBank/DDBJ databases">
        <title>Black Yeasts Isolated from many extreme environments.</title>
        <authorList>
            <person name="Coleine C."/>
            <person name="Stajich J.E."/>
            <person name="Selbmann L."/>
        </authorList>
    </citation>
    <scope>NUCLEOTIDE SEQUENCE</scope>
    <source>
        <strain evidence="1">CCFEE 5714</strain>
    </source>
</reference>
<proteinExistence type="predicted"/>
<evidence type="ECO:0000313" key="2">
    <source>
        <dbReference type="Proteomes" id="UP001281147"/>
    </source>
</evidence>
<dbReference type="EMBL" id="JAUTXU010000065">
    <property type="protein sequence ID" value="KAK3713058.1"/>
    <property type="molecule type" value="Genomic_DNA"/>
</dbReference>
<keyword evidence="2" id="KW-1185">Reference proteome</keyword>
<gene>
    <name evidence="1" type="ORF">LTR37_008743</name>
</gene>
<name>A0ACC3NB15_9PEZI</name>
<protein>
    <submittedName>
        <fullName evidence="1">Uncharacterized protein</fullName>
    </submittedName>
</protein>
<dbReference type="Proteomes" id="UP001281147">
    <property type="component" value="Unassembled WGS sequence"/>
</dbReference>
<organism evidence="1 2">
    <name type="scientific">Vermiconidia calcicola</name>
    <dbReference type="NCBI Taxonomy" id="1690605"/>
    <lineage>
        <taxon>Eukaryota</taxon>
        <taxon>Fungi</taxon>
        <taxon>Dikarya</taxon>
        <taxon>Ascomycota</taxon>
        <taxon>Pezizomycotina</taxon>
        <taxon>Dothideomycetes</taxon>
        <taxon>Dothideomycetidae</taxon>
        <taxon>Mycosphaerellales</taxon>
        <taxon>Extremaceae</taxon>
        <taxon>Vermiconidia</taxon>
    </lineage>
</organism>
<accession>A0ACC3NB15</accession>
<comment type="caution">
    <text evidence="1">The sequence shown here is derived from an EMBL/GenBank/DDBJ whole genome shotgun (WGS) entry which is preliminary data.</text>
</comment>